<dbReference type="PRINTS" id="PR00131">
    <property type="entry name" value="GLHYDRLASE1"/>
</dbReference>
<evidence type="ECO:0000256" key="1">
    <source>
        <dbReference type="ARBA" id="ARBA00010838"/>
    </source>
</evidence>
<name>A0AAU9MTC9_9ASTR</name>
<dbReference type="InterPro" id="IPR001360">
    <property type="entry name" value="Glyco_hydro_1"/>
</dbReference>
<dbReference type="Gene3D" id="3.20.20.80">
    <property type="entry name" value="Glycosidases"/>
    <property type="match status" value="1"/>
</dbReference>
<reference evidence="3 4" key="1">
    <citation type="submission" date="2022-01" db="EMBL/GenBank/DDBJ databases">
        <authorList>
            <person name="Xiong W."/>
            <person name="Schranz E."/>
        </authorList>
    </citation>
    <scope>NUCLEOTIDE SEQUENCE [LARGE SCALE GENOMIC DNA]</scope>
</reference>
<proteinExistence type="inferred from homology"/>
<sequence length="174" mass="20474">MLKYIGSDLPSLSIKEKKIVKNSLDFIERDGVLIGEPTGMEDTYVVPNGMEKIVNQIKFRYKNKPMFITENGYSSPDLQEKRVNVILNDVKRVKFHLEYLDFLAKSIRKGADVRRYFIWSLMDSYEWLTGYNLKFGLYYVDRQTLTRIPKLSARWYKSFLTENTTDLVNIKAYA</sequence>
<dbReference type="PANTHER" id="PTHR10353">
    <property type="entry name" value="GLYCOSYL HYDROLASE"/>
    <property type="match status" value="1"/>
</dbReference>
<evidence type="ECO:0000256" key="2">
    <source>
        <dbReference type="RuleBase" id="RU003690"/>
    </source>
</evidence>
<dbReference type="SUPFAM" id="SSF51445">
    <property type="entry name" value="(Trans)glycosidases"/>
    <property type="match status" value="1"/>
</dbReference>
<dbReference type="GO" id="GO:0008422">
    <property type="term" value="F:beta-glucosidase activity"/>
    <property type="evidence" value="ECO:0007669"/>
    <property type="project" value="TreeGrafter"/>
</dbReference>
<dbReference type="Pfam" id="PF00232">
    <property type="entry name" value="Glyco_hydro_1"/>
    <property type="match status" value="1"/>
</dbReference>
<evidence type="ECO:0000313" key="4">
    <source>
        <dbReference type="Proteomes" id="UP001157418"/>
    </source>
</evidence>
<protein>
    <recommendedName>
        <fullName evidence="5">Beta-glucosidase</fullName>
    </recommendedName>
</protein>
<gene>
    <name evidence="3" type="ORF">LVIROSA_LOCUS16524</name>
</gene>
<comment type="similarity">
    <text evidence="1 2">Belongs to the glycosyl hydrolase 1 family.</text>
</comment>
<dbReference type="InterPro" id="IPR017853">
    <property type="entry name" value="GH"/>
</dbReference>
<dbReference type="AlphaFoldDB" id="A0AAU9MTC9"/>
<dbReference type="Proteomes" id="UP001157418">
    <property type="component" value="Unassembled WGS sequence"/>
</dbReference>
<dbReference type="EMBL" id="CAKMRJ010003004">
    <property type="protein sequence ID" value="CAH1429680.1"/>
    <property type="molecule type" value="Genomic_DNA"/>
</dbReference>
<dbReference type="PANTHER" id="PTHR10353:SF268">
    <property type="entry name" value="BETA-GLUCOSIDASE"/>
    <property type="match status" value="1"/>
</dbReference>
<keyword evidence="4" id="KW-1185">Reference proteome</keyword>
<evidence type="ECO:0008006" key="5">
    <source>
        <dbReference type="Google" id="ProtNLM"/>
    </source>
</evidence>
<organism evidence="3 4">
    <name type="scientific">Lactuca virosa</name>
    <dbReference type="NCBI Taxonomy" id="75947"/>
    <lineage>
        <taxon>Eukaryota</taxon>
        <taxon>Viridiplantae</taxon>
        <taxon>Streptophyta</taxon>
        <taxon>Embryophyta</taxon>
        <taxon>Tracheophyta</taxon>
        <taxon>Spermatophyta</taxon>
        <taxon>Magnoliopsida</taxon>
        <taxon>eudicotyledons</taxon>
        <taxon>Gunneridae</taxon>
        <taxon>Pentapetalae</taxon>
        <taxon>asterids</taxon>
        <taxon>campanulids</taxon>
        <taxon>Asterales</taxon>
        <taxon>Asteraceae</taxon>
        <taxon>Cichorioideae</taxon>
        <taxon>Cichorieae</taxon>
        <taxon>Lactucinae</taxon>
        <taxon>Lactuca</taxon>
    </lineage>
</organism>
<evidence type="ECO:0000313" key="3">
    <source>
        <dbReference type="EMBL" id="CAH1429680.1"/>
    </source>
</evidence>
<comment type="caution">
    <text evidence="3">The sequence shown here is derived from an EMBL/GenBank/DDBJ whole genome shotgun (WGS) entry which is preliminary data.</text>
</comment>
<accession>A0AAU9MTC9</accession>
<dbReference type="GO" id="GO:0005975">
    <property type="term" value="P:carbohydrate metabolic process"/>
    <property type="evidence" value="ECO:0007669"/>
    <property type="project" value="InterPro"/>
</dbReference>